<dbReference type="RefSeq" id="WP_307269732.1">
    <property type="nucleotide sequence ID" value="NZ_JAUSVX010000002.1"/>
</dbReference>
<evidence type="ECO:0000313" key="1">
    <source>
        <dbReference type="EMBL" id="MDQ0468477.1"/>
    </source>
</evidence>
<proteinExistence type="predicted"/>
<comment type="caution">
    <text evidence="1">The sequence shown here is derived from an EMBL/GenBank/DDBJ whole genome shotgun (WGS) entry which is preliminary data.</text>
</comment>
<keyword evidence="2" id="KW-1185">Reference proteome</keyword>
<accession>A0ABU0J2J3</accession>
<evidence type="ECO:0000313" key="2">
    <source>
        <dbReference type="Proteomes" id="UP001242480"/>
    </source>
</evidence>
<organism evidence="1 2">
    <name type="scientific">Labrys wisconsinensis</name>
    <dbReference type="NCBI Taxonomy" id="425677"/>
    <lineage>
        <taxon>Bacteria</taxon>
        <taxon>Pseudomonadati</taxon>
        <taxon>Pseudomonadota</taxon>
        <taxon>Alphaproteobacteria</taxon>
        <taxon>Hyphomicrobiales</taxon>
        <taxon>Xanthobacteraceae</taxon>
        <taxon>Labrys</taxon>
    </lineage>
</organism>
<gene>
    <name evidence="1" type="ORF">QO011_001477</name>
</gene>
<name>A0ABU0J2J3_9HYPH</name>
<dbReference type="EMBL" id="JAUSVX010000002">
    <property type="protein sequence ID" value="MDQ0468477.1"/>
    <property type="molecule type" value="Genomic_DNA"/>
</dbReference>
<reference evidence="1 2" key="1">
    <citation type="submission" date="2023-07" db="EMBL/GenBank/DDBJ databases">
        <title>Genomic Encyclopedia of Type Strains, Phase IV (KMG-IV): sequencing the most valuable type-strain genomes for metagenomic binning, comparative biology and taxonomic classification.</title>
        <authorList>
            <person name="Goeker M."/>
        </authorList>
    </citation>
    <scope>NUCLEOTIDE SEQUENCE [LARGE SCALE GENOMIC DNA]</scope>
    <source>
        <strain evidence="1 2">DSM 19619</strain>
    </source>
</reference>
<sequence length="220" mass="23721">MSIPVGPGQSGDSRKRTLSNCRAFSDDGGNRASIRMSAEDGREGSSMRLLTLAALLAAFGIGEASAEDNGGRLFQMFQKTCAGKPVSAEALDARARGLGYVHPDGPVAPEDPTRDPDDIHFWKLPEQGSNFAIDAYFTGRRAKYQVVCGMHADTVDVAAFVETLRRETTLPEPQTKSDPETGRVSYAWTVEAGGGKDVLDVAAYRNGRVSITFTYDVIVR</sequence>
<protein>
    <submittedName>
        <fullName evidence="1">Uncharacterized protein</fullName>
    </submittedName>
</protein>
<dbReference type="Proteomes" id="UP001242480">
    <property type="component" value="Unassembled WGS sequence"/>
</dbReference>